<dbReference type="InterPro" id="IPR039566">
    <property type="entry name" value="CvfB_S1_st"/>
</dbReference>
<dbReference type="InterPro" id="IPR040764">
    <property type="entry name" value="CvfB_WH"/>
</dbReference>
<dbReference type="Pfam" id="PF21191">
    <property type="entry name" value="CvfB_1st"/>
    <property type="match status" value="1"/>
</dbReference>
<name>A0ABT7L4U6_9BACI</name>
<evidence type="ECO:0000256" key="1">
    <source>
        <dbReference type="PIRNR" id="PIRNR012524"/>
    </source>
</evidence>
<dbReference type="SMART" id="SM00316">
    <property type="entry name" value="S1"/>
    <property type="match status" value="2"/>
</dbReference>
<dbReference type="Gene3D" id="1.10.10.10">
    <property type="entry name" value="Winged helix-like DNA-binding domain superfamily/Winged helix DNA-binding domain"/>
    <property type="match status" value="1"/>
</dbReference>
<dbReference type="InterPro" id="IPR012340">
    <property type="entry name" value="NA-bd_OB-fold"/>
</dbReference>
<dbReference type="PANTHER" id="PTHR37296:SF1">
    <property type="entry name" value="CONSERVED VIRULENCE FACTOR B"/>
    <property type="match status" value="1"/>
</dbReference>
<dbReference type="PIRSF" id="PIRSF012524">
    <property type="entry name" value="YitL_S1"/>
    <property type="match status" value="1"/>
</dbReference>
<comment type="caution">
    <text evidence="3">The sequence shown here is derived from an EMBL/GenBank/DDBJ whole genome shotgun (WGS) entry which is preliminary data.</text>
</comment>
<dbReference type="EMBL" id="JASTZU010000018">
    <property type="protein sequence ID" value="MDL4839616.1"/>
    <property type="molecule type" value="Genomic_DNA"/>
</dbReference>
<dbReference type="InterPro" id="IPR014464">
    <property type="entry name" value="CvfB_fam"/>
</dbReference>
<dbReference type="Pfam" id="PF21543">
    <property type="entry name" value="CvfB_2nd"/>
    <property type="match status" value="1"/>
</dbReference>
<accession>A0ABT7L4U6</accession>
<proteinExistence type="inferred from homology"/>
<dbReference type="InterPro" id="IPR048588">
    <property type="entry name" value="CvfB_S1_2nd"/>
</dbReference>
<organism evidence="3 4">
    <name type="scientific">Aquibacillus rhizosphaerae</name>
    <dbReference type="NCBI Taxonomy" id="3051431"/>
    <lineage>
        <taxon>Bacteria</taxon>
        <taxon>Bacillati</taxon>
        <taxon>Bacillota</taxon>
        <taxon>Bacilli</taxon>
        <taxon>Bacillales</taxon>
        <taxon>Bacillaceae</taxon>
        <taxon>Aquibacillus</taxon>
    </lineage>
</organism>
<dbReference type="InterPro" id="IPR036388">
    <property type="entry name" value="WH-like_DNA-bd_sf"/>
</dbReference>
<dbReference type="PROSITE" id="PS50126">
    <property type="entry name" value="S1"/>
    <property type="match status" value="1"/>
</dbReference>
<dbReference type="Proteomes" id="UP001235343">
    <property type="component" value="Unassembled WGS sequence"/>
</dbReference>
<protein>
    <submittedName>
        <fullName evidence="3">S1-like domain-containing RNA-binding protein</fullName>
    </submittedName>
</protein>
<dbReference type="Pfam" id="PF13509">
    <property type="entry name" value="S1_2"/>
    <property type="match status" value="1"/>
</dbReference>
<dbReference type="InterPro" id="IPR003029">
    <property type="entry name" value="S1_domain"/>
</dbReference>
<evidence type="ECO:0000259" key="2">
    <source>
        <dbReference type="PROSITE" id="PS50126"/>
    </source>
</evidence>
<evidence type="ECO:0000313" key="3">
    <source>
        <dbReference type="EMBL" id="MDL4839616.1"/>
    </source>
</evidence>
<sequence length="283" mass="32027">MNLQVGSVEKLKVVRKIDTGYVLTDGENEILLHISEAIDELQTEQEVEVFLYQDKKGELVSTMTLPSVRFDTFDWAEVVEVVKDLGVFVNIGINKGVLVSSDHLPLLSRVWPEKGDVLYVALDKDKRGKLIAKPVTEADFEDEWDKAPETLHNAPISGRIFRTSKEGAVIITEEGYRGFIHHTERKQDPRLGEWVKGRVIQVKEDGTLNVSLLPFKKYGMVEDADVILSYLKENDGVVPFSDKSDPDDIRSTFNMSKAAFKRALGKLMKDKKIEQQDGKTYLK</sequence>
<keyword evidence="4" id="KW-1185">Reference proteome</keyword>
<dbReference type="PANTHER" id="PTHR37296">
    <property type="entry name" value="CONSERVED VIRULENCE FACTOR B"/>
    <property type="match status" value="1"/>
</dbReference>
<dbReference type="RefSeq" id="WP_285930536.1">
    <property type="nucleotide sequence ID" value="NZ_JASTZU010000018.1"/>
</dbReference>
<gene>
    <name evidence="3" type="ORF">QQS35_03975</name>
</gene>
<evidence type="ECO:0000313" key="4">
    <source>
        <dbReference type="Proteomes" id="UP001235343"/>
    </source>
</evidence>
<dbReference type="Pfam" id="PF17783">
    <property type="entry name" value="WHD_CvfB"/>
    <property type="match status" value="1"/>
</dbReference>
<reference evidence="3 4" key="1">
    <citation type="submission" date="2023-06" db="EMBL/GenBank/DDBJ databases">
        <title>Aquibacillus rhizosphaerae LR5S19.</title>
        <authorList>
            <person name="Sun J.-Q."/>
        </authorList>
    </citation>
    <scope>NUCLEOTIDE SEQUENCE [LARGE SCALE GENOMIC DNA]</scope>
    <source>
        <strain evidence="3 4">LR5S19</strain>
    </source>
</reference>
<comment type="similarity">
    <text evidence="1">Belongs to the CvfB family.</text>
</comment>
<dbReference type="InterPro" id="IPR048587">
    <property type="entry name" value="CvfB_S1_3rd"/>
</dbReference>
<feature type="domain" description="S1 motif" evidence="2">
    <location>
        <begin position="153"/>
        <end position="213"/>
    </location>
</feature>
<dbReference type="Gene3D" id="2.40.50.140">
    <property type="entry name" value="Nucleic acid-binding proteins"/>
    <property type="match status" value="2"/>
</dbReference>